<organism evidence="7 8">
    <name type="scientific">Bradyrhizobium manausense</name>
    <dbReference type="NCBI Taxonomy" id="989370"/>
    <lineage>
        <taxon>Bacteria</taxon>
        <taxon>Pseudomonadati</taxon>
        <taxon>Pseudomonadota</taxon>
        <taxon>Alphaproteobacteria</taxon>
        <taxon>Hyphomicrobiales</taxon>
        <taxon>Nitrobacteraceae</taxon>
        <taxon>Bradyrhizobium</taxon>
    </lineage>
</organism>
<gene>
    <name evidence="7" type="ORF">AOQ71_14180</name>
</gene>
<keyword evidence="4" id="KW-0238">DNA-binding</keyword>
<dbReference type="InterPro" id="IPR036388">
    <property type="entry name" value="WH-like_DNA-bd_sf"/>
</dbReference>
<dbReference type="PANTHER" id="PTHR30346">
    <property type="entry name" value="TRANSCRIPTIONAL DUAL REGULATOR HCAR-RELATED"/>
    <property type="match status" value="1"/>
</dbReference>
<comment type="similarity">
    <text evidence="2">Belongs to the LysR transcriptional regulatory family.</text>
</comment>
<dbReference type="GO" id="GO:0003677">
    <property type="term" value="F:DNA binding"/>
    <property type="evidence" value="ECO:0007669"/>
    <property type="project" value="UniProtKB-KW"/>
</dbReference>
<evidence type="ECO:0000313" key="8">
    <source>
        <dbReference type="Proteomes" id="UP000051936"/>
    </source>
</evidence>
<dbReference type="EMBL" id="LJYG01000053">
    <property type="protein sequence ID" value="KRQ13617.1"/>
    <property type="molecule type" value="Genomic_DNA"/>
</dbReference>
<dbReference type="OrthoDB" id="9791253at2"/>
<sequence length="305" mass="33705">MELHQLRCFVAAAEQLHFGRAAQHLQMLPSALGRQIRLLEEDLGTRLFARTTRAVSLTEDGTTLLRDARAILAKVEAVESNLRNRSRAGAARRLRIGAVDSAAAGLVPPLLRDFRSRHPEVSVQLLEDKTVRLLPKILTGALDLAFVRPPDRADKRLEFRPLLQETAIVAFPQRHALAARKSITLADIAGEAMLVPDRRSRPDSYNLTVKLFEQAGLTPRIVQVADEKQTIINLVATKLGVAIVPRWTTRMAVSGVRFVPLRLRQSGPAGRLPLAAAWLRGSNDPARDAMLAVLEGRLRSYAREA</sequence>
<dbReference type="FunFam" id="1.10.10.10:FF:000001">
    <property type="entry name" value="LysR family transcriptional regulator"/>
    <property type="match status" value="1"/>
</dbReference>
<name>A0A0R3DV04_9BRAD</name>
<dbReference type="STRING" id="989370.AOQ71_14180"/>
<dbReference type="GO" id="GO:0003700">
    <property type="term" value="F:DNA-binding transcription factor activity"/>
    <property type="evidence" value="ECO:0007669"/>
    <property type="project" value="InterPro"/>
</dbReference>
<dbReference type="RefSeq" id="WP_057747295.1">
    <property type="nucleotide sequence ID" value="NZ_LJYG01000053.1"/>
</dbReference>
<dbReference type="SUPFAM" id="SSF53850">
    <property type="entry name" value="Periplasmic binding protein-like II"/>
    <property type="match status" value="1"/>
</dbReference>
<dbReference type="AlphaFoldDB" id="A0A0R3DV04"/>
<dbReference type="CDD" id="cd08414">
    <property type="entry name" value="PBP2_LTTR_aromatics_like"/>
    <property type="match status" value="1"/>
</dbReference>
<evidence type="ECO:0000256" key="4">
    <source>
        <dbReference type="ARBA" id="ARBA00023125"/>
    </source>
</evidence>
<comment type="function">
    <text evidence="1">NodD regulates the expression of the nodABCFE genes which encode other nodulation proteins. NodD is also a negative regulator of its own expression. Binds flavonoids as inducers.</text>
</comment>
<dbReference type="PANTHER" id="PTHR30346:SF0">
    <property type="entry name" value="HCA OPERON TRANSCRIPTIONAL ACTIVATOR HCAR"/>
    <property type="match status" value="1"/>
</dbReference>
<dbReference type="InterPro" id="IPR036390">
    <property type="entry name" value="WH_DNA-bd_sf"/>
</dbReference>
<keyword evidence="8" id="KW-1185">Reference proteome</keyword>
<accession>A0A0R3DV04</accession>
<reference evidence="7 8" key="1">
    <citation type="submission" date="2015-09" db="EMBL/GenBank/DDBJ databases">
        <title>Draft Genome Sequence of Bradyrhizobium manausense Strain BR 3351T, a Novel Symbiotic Nitrogen-Fixing Alphaproteobacterium Isolated from Brazilian Amazon Rain Forest.</title>
        <authorList>
            <person name="De Araujo J.L."/>
            <person name="Zilli J.E."/>
        </authorList>
    </citation>
    <scope>NUCLEOTIDE SEQUENCE [LARGE SCALE GENOMIC DNA]</scope>
    <source>
        <strain evidence="7 8">BR3351</strain>
    </source>
</reference>
<evidence type="ECO:0000313" key="7">
    <source>
        <dbReference type="EMBL" id="KRQ13617.1"/>
    </source>
</evidence>
<evidence type="ECO:0000256" key="2">
    <source>
        <dbReference type="ARBA" id="ARBA00009437"/>
    </source>
</evidence>
<keyword evidence="3" id="KW-0805">Transcription regulation</keyword>
<feature type="domain" description="HTH lysR-type" evidence="6">
    <location>
        <begin position="1"/>
        <end position="58"/>
    </location>
</feature>
<keyword evidence="5" id="KW-0804">Transcription</keyword>
<dbReference type="Proteomes" id="UP000051936">
    <property type="component" value="Unassembled WGS sequence"/>
</dbReference>
<evidence type="ECO:0000259" key="6">
    <source>
        <dbReference type="PROSITE" id="PS50931"/>
    </source>
</evidence>
<dbReference type="SUPFAM" id="SSF46785">
    <property type="entry name" value="Winged helix' DNA-binding domain"/>
    <property type="match status" value="1"/>
</dbReference>
<dbReference type="Pfam" id="PF00126">
    <property type="entry name" value="HTH_1"/>
    <property type="match status" value="1"/>
</dbReference>
<protein>
    <submittedName>
        <fullName evidence="7">Transcriptional regulator</fullName>
    </submittedName>
</protein>
<evidence type="ECO:0000256" key="5">
    <source>
        <dbReference type="ARBA" id="ARBA00023163"/>
    </source>
</evidence>
<dbReference type="Gene3D" id="1.10.10.10">
    <property type="entry name" value="Winged helix-like DNA-binding domain superfamily/Winged helix DNA-binding domain"/>
    <property type="match status" value="1"/>
</dbReference>
<evidence type="ECO:0000256" key="1">
    <source>
        <dbReference type="ARBA" id="ARBA00003502"/>
    </source>
</evidence>
<dbReference type="InterPro" id="IPR000847">
    <property type="entry name" value="LysR_HTH_N"/>
</dbReference>
<proteinExistence type="inferred from homology"/>
<dbReference type="GO" id="GO:0032993">
    <property type="term" value="C:protein-DNA complex"/>
    <property type="evidence" value="ECO:0007669"/>
    <property type="project" value="TreeGrafter"/>
</dbReference>
<dbReference type="Pfam" id="PF03466">
    <property type="entry name" value="LysR_substrate"/>
    <property type="match status" value="1"/>
</dbReference>
<dbReference type="Gene3D" id="3.40.190.10">
    <property type="entry name" value="Periplasmic binding protein-like II"/>
    <property type="match status" value="2"/>
</dbReference>
<dbReference type="InterPro" id="IPR005119">
    <property type="entry name" value="LysR_subst-bd"/>
</dbReference>
<dbReference type="PROSITE" id="PS50931">
    <property type="entry name" value="HTH_LYSR"/>
    <property type="match status" value="1"/>
</dbReference>
<comment type="caution">
    <text evidence="7">The sequence shown here is derived from an EMBL/GenBank/DDBJ whole genome shotgun (WGS) entry which is preliminary data.</text>
</comment>
<evidence type="ECO:0000256" key="3">
    <source>
        <dbReference type="ARBA" id="ARBA00023015"/>
    </source>
</evidence>